<dbReference type="GO" id="GO:0003824">
    <property type="term" value="F:catalytic activity"/>
    <property type="evidence" value="ECO:0007669"/>
    <property type="project" value="InterPro"/>
</dbReference>
<dbReference type="Pfam" id="PF04349">
    <property type="entry name" value="MdoG"/>
    <property type="match status" value="1"/>
</dbReference>
<comment type="similarity">
    <text evidence="3 7">Belongs to the OpgD/OpgG family.</text>
</comment>
<dbReference type="Gene3D" id="2.70.98.10">
    <property type="match status" value="1"/>
</dbReference>
<keyword evidence="5 7" id="KW-0732">Signal</keyword>
<evidence type="ECO:0000256" key="6">
    <source>
        <dbReference type="ARBA" id="ARBA00022764"/>
    </source>
</evidence>
<dbReference type="PANTHER" id="PTHR30504">
    <property type="entry name" value="GLUCANS BIOSYNTHESIS PROTEIN"/>
    <property type="match status" value="1"/>
</dbReference>
<evidence type="ECO:0000256" key="2">
    <source>
        <dbReference type="ARBA" id="ARBA00005001"/>
    </source>
</evidence>
<comment type="pathway">
    <text evidence="2 7">Glycan metabolism; osmoregulated periplasmic glucan (OPG) biosynthesis.</text>
</comment>
<dbReference type="GO" id="GO:0030246">
    <property type="term" value="F:carbohydrate binding"/>
    <property type="evidence" value="ECO:0007669"/>
    <property type="project" value="InterPro"/>
</dbReference>
<feature type="signal peptide" evidence="7">
    <location>
        <begin position="1"/>
        <end position="20"/>
    </location>
</feature>
<evidence type="ECO:0000259" key="8">
    <source>
        <dbReference type="Pfam" id="PF04349"/>
    </source>
</evidence>
<feature type="chain" id="PRO_5035347597" description="Glucans biosynthesis protein G" evidence="7">
    <location>
        <begin position="21"/>
        <end position="500"/>
    </location>
</feature>
<feature type="domain" description="Glucan biosynthesis periplasmic MdoG C-terminal" evidence="8">
    <location>
        <begin position="21"/>
        <end position="495"/>
    </location>
</feature>
<dbReference type="InterPro" id="IPR014718">
    <property type="entry name" value="GH-type_carb-bd"/>
</dbReference>
<comment type="caution">
    <text evidence="9">The sequence shown here is derived from an EMBL/GenBank/DDBJ whole genome shotgun (WGS) entry which is preliminary data.</text>
</comment>
<evidence type="ECO:0000256" key="5">
    <source>
        <dbReference type="ARBA" id="ARBA00022729"/>
    </source>
</evidence>
<proteinExistence type="inferred from homology"/>
<comment type="subcellular location">
    <subcellularLocation>
        <location evidence="1 7">Periplasm</location>
    </subcellularLocation>
</comment>
<dbReference type="Gene3D" id="2.60.40.10">
    <property type="entry name" value="Immunoglobulins"/>
    <property type="match status" value="1"/>
</dbReference>
<dbReference type="GO" id="GO:0051274">
    <property type="term" value="P:beta-glucan biosynthetic process"/>
    <property type="evidence" value="ECO:0007669"/>
    <property type="project" value="TreeGrafter"/>
</dbReference>
<evidence type="ECO:0000256" key="4">
    <source>
        <dbReference type="ARBA" id="ARBA00015376"/>
    </source>
</evidence>
<reference evidence="9" key="2">
    <citation type="submission" date="2020-09" db="EMBL/GenBank/DDBJ databases">
        <authorList>
            <person name="Sun Q."/>
            <person name="Sedlacek I."/>
        </authorList>
    </citation>
    <scope>NUCLEOTIDE SEQUENCE</scope>
    <source>
        <strain evidence="9">CCM 7664</strain>
    </source>
</reference>
<comment type="function">
    <text evidence="7">Involved in the biosynthesis of osmoregulated periplasmic glucans (OPGs).</text>
</comment>
<dbReference type="AlphaFoldDB" id="A0A8J3AXD3"/>
<accession>A0A8J3AXD3</accession>
<dbReference type="PIRSF" id="PIRSF006281">
    <property type="entry name" value="MdoG"/>
    <property type="match status" value="1"/>
</dbReference>
<dbReference type="FunFam" id="2.70.98.10:FF:000001">
    <property type="entry name" value="Glucans biosynthesis protein G"/>
    <property type="match status" value="1"/>
</dbReference>
<evidence type="ECO:0000256" key="7">
    <source>
        <dbReference type="HAMAP-Rule" id="MF_01069"/>
    </source>
</evidence>
<keyword evidence="10" id="KW-1185">Reference proteome</keyword>
<dbReference type="GO" id="GO:0030288">
    <property type="term" value="C:outer membrane-bounded periplasmic space"/>
    <property type="evidence" value="ECO:0007669"/>
    <property type="project" value="TreeGrafter"/>
</dbReference>
<reference evidence="9" key="1">
    <citation type="journal article" date="2014" name="Int. J. Syst. Evol. Microbiol.">
        <title>Complete genome sequence of Corynebacterium casei LMG S-19264T (=DSM 44701T), isolated from a smear-ripened cheese.</title>
        <authorList>
            <consortium name="US DOE Joint Genome Institute (JGI-PGF)"/>
            <person name="Walter F."/>
            <person name="Albersmeier A."/>
            <person name="Kalinowski J."/>
            <person name="Ruckert C."/>
        </authorList>
    </citation>
    <scope>NUCLEOTIDE SEQUENCE</scope>
    <source>
        <strain evidence="9">CCM 7664</strain>
    </source>
</reference>
<gene>
    <name evidence="9" type="primary">mdoG</name>
    <name evidence="7" type="synonym">opgG</name>
    <name evidence="9" type="ORF">GCM10011430_21240</name>
</gene>
<sequence precursor="true">MRRQALVLALALLPCIPSLAFDFNTVAKKAKQLSESAYKEPKKNISPLLANLSYDQYKAIHFKPEKAYWHDRKLPFELTFFHQGRQYDTPVRINELVGGRARVIAFDPRSFDYGGLKTTAQDLRHLGFAGFSVQYPLNTAKSKDEFLVFLGASYLRAVGKNQAYGVSARGLAIDTALNSGEEFPRFTEFWIERPGAKSKQLTIYALLDSKRATGAYRFIVKPGEQTITEVKSQLYLRENVTKLGIAPMTSMYYFGENQRAPVEDYRPEVHDSDGLSIASGTGEWIWRPLVNPKRLLVTSYSLSNPSGFGLVQRDDRQSSYEDLRTRYETHPSAWIEPIGKWGSGRVELIQIPTPDEMNDNIVAFWVPDRLPKPGQPIDFEYRASWGKQSQQLPPLSWVTQTRRGQGAPRKPDGSVALYVDFDGPVFKKLPRDAKVDIRVSADANGQILESAAYPNEATGGWRAAVRVKRVDDSKPVELRGFLQNDNATLSETWSYILPAE</sequence>
<dbReference type="Proteomes" id="UP000627205">
    <property type="component" value="Unassembled WGS sequence"/>
</dbReference>
<dbReference type="InterPro" id="IPR023704">
    <property type="entry name" value="MdoG_OpgG"/>
</dbReference>
<dbReference type="InterPro" id="IPR011013">
    <property type="entry name" value="Gal_mutarotase_sf_dom"/>
</dbReference>
<organism evidence="9 10">
    <name type="scientific">Oxalicibacterium solurbis</name>
    <dbReference type="NCBI Taxonomy" id="69280"/>
    <lineage>
        <taxon>Bacteria</taxon>
        <taxon>Pseudomonadati</taxon>
        <taxon>Pseudomonadota</taxon>
        <taxon>Betaproteobacteria</taxon>
        <taxon>Burkholderiales</taxon>
        <taxon>Oxalobacteraceae</taxon>
        <taxon>Oxalicibacterium</taxon>
    </lineage>
</organism>
<evidence type="ECO:0000313" key="9">
    <source>
        <dbReference type="EMBL" id="GGI54950.1"/>
    </source>
</evidence>
<dbReference type="PANTHER" id="PTHR30504:SF4">
    <property type="entry name" value="GLUCANS BIOSYNTHESIS PROTEIN G"/>
    <property type="match status" value="1"/>
</dbReference>
<dbReference type="RefSeq" id="WP_188421552.1">
    <property type="nucleotide sequence ID" value="NZ_BMDP01000003.1"/>
</dbReference>
<evidence type="ECO:0000256" key="1">
    <source>
        <dbReference type="ARBA" id="ARBA00004418"/>
    </source>
</evidence>
<dbReference type="EMBL" id="BMDP01000003">
    <property type="protein sequence ID" value="GGI54950.1"/>
    <property type="molecule type" value="Genomic_DNA"/>
</dbReference>
<dbReference type="InterPro" id="IPR014438">
    <property type="entry name" value="Glucan_biosyn_MdoG/MdoD"/>
</dbReference>
<evidence type="ECO:0000313" key="10">
    <source>
        <dbReference type="Proteomes" id="UP000627205"/>
    </source>
</evidence>
<dbReference type="SUPFAM" id="SSF74650">
    <property type="entry name" value="Galactose mutarotase-like"/>
    <property type="match status" value="1"/>
</dbReference>
<dbReference type="InterPro" id="IPR014756">
    <property type="entry name" value="Ig_E-set"/>
</dbReference>
<keyword evidence="6 7" id="KW-0574">Periplasm</keyword>
<evidence type="ECO:0000256" key="3">
    <source>
        <dbReference type="ARBA" id="ARBA00009284"/>
    </source>
</evidence>
<dbReference type="UniPathway" id="UPA00637"/>
<name>A0A8J3AXD3_9BURK</name>
<protein>
    <recommendedName>
        <fullName evidence="4 7">Glucans biosynthesis protein G</fullName>
    </recommendedName>
</protein>
<dbReference type="InterPro" id="IPR007444">
    <property type="entry name" value="Glucan_biosyn_MdoG_C"/>
</dbReference>
<dbReference type="HAMAP" id="MF_01069">
    <property type="entry name" value="MdoG_OpgG"/>
    <property type="match status" value="1"/>
</dbReference>
<dbReference type="SUPFAM" id="SSF81296">
    <property type="entry name" value="E set domains"/>
    <property type="match status" value="1"/>
</dbReference>
<dbReference type="InterPro" id="IPR013783">
    <property type="entry name" value="Ig-like_fold"/>
</dbReference>